<comment type="caution">
    <text evidence="2">The sequence shown here is derived from an EMBL/GenBank/DDBJ whole genome shotgun (WGS) entry which is preliminary data.</text>
</comment>
<feature type="compositionally biased region" description="Polar residues" evidence="1">
    <location>
        <begin position="86"/>
        <end position="99"/>
    </location>
</feature>
<dbReference type="AlphaFoldDB" id="A0A8H6IHL5"/>
<gene>
    <name evidence="2" type="ORF">DFP72DRAFT_423329</name>
</gene>
<sequence>MLFLTLSRWDMRRERARQHRAPTAYRRRRLVDPRRGNLRWQTGRMHLGLELCKQKERRVLAAVHQRRNDNSMGAPHSLLFCHPSRTARSPPSQRQTLSQPPDGKEEGRFGRLGCSTRLPSQRNPRARIPSTMLVYVAKGNEFSTINAVNKVARRRTHRRRLWTAFSERRPSLTRSHPH</sequence>
<evidence type="ECO:0000256" key="1">
    <source>
        <dbReference type="SAM" id="MobiDB-lite"/>
    </source>
</evidence>
<reference evidence="2 3" key="1">
    <citation type="submission" date="2020-07" db="EMBL/GenBank/DDBJ databases">
        <title>Comparative genomics of pyrophilous fungi reveals a link between fire events and developmental genes.</title>
        <authorList>
            <consortium name="DOE Joint Genome Institute"/>
            <person name="Steindorff A.S."/>
            <person name="Carver A."/>
            <person name="Calhoun S."/>
            <person name="Stillman K."/>
            <person name="Liu H."/>
            <person name="Lipzen A."/>
            <person name="Pangilinan J."/>
            <person name="Labutti K."/>
            <person name="Bruns T.D."/>
            <person name="Grigoriev I.V."/>
        </authorList>
    </citation>
    <scope>NUCLEOTIDE SEQUENCE [LARGE SCALE GENOMIC DNA]</scope>
    <source>
        <strain evidence="2 3">CBS 144469</strain>
    </source>
</reference>
<protein>
    <submittedName>
        <fullName evidence="2">Uncharacterized protein</fullName>
    </submittedName>
</protein>
<evidence type="ECO:0000313" key="3">
    <source>
        <dbReference type="Proteomes" id="UP000521943"/>
    </source>
</evidence>
<name>A0A8H6IHL5_9AGAR</name>
<keyword evidence="3" id="KW-1185">Reference proteome</keyword>
<feature type="region of interest" description="Disordered" evidence="1">
    <location>
        <begin position="68"/>
        <end position="125"/>
    </location>
</feature>
<dbReference type="Proteomes" id="UP000521943">
    <property type="component" value="Unassembled WGS sequence"/>
</dbReference>
<accession>A0A8H6IHL5</accession>
<organism evidence="2 3">
    <name type="scientific">Ephemerocybe angulata</name>
    <dbReference type="NCBI Taxonomy" id="980116"/>
    <lineage>
        <taxon>Eukaryota</taxon>
        <taxon>Fungi</taxon>
        <taxon>Dikarya</taxon>
        <taxon>Basidiomycota</taxon>
        <taxon>Agaricomycotina</taxon>
        <taxon>Agaricomycetes</taxon>
        <taxon>Agaricomycetidae</taxon>
        <taxon>Agaricales</taxon>
        <taxon>Agaricineae</taxon>
        <taxon>Psathyrellaceae</taxon>
        <taxon>Ephemerocybe</taxon>
    </lineage>
</organism>
<evidence type="ECO:0000313" key="2">
    <source>
        <dbReference type="EMBL" id="KAF6764467.1"/>
    </source>
</evidence>
<proteinExistence type="predicted"/>
<dbReference type="EMBL" id="JACGCI010000004">
    <property type="protein sequence ID" value="KAF6764467.1"/>
    <property type="molecule type" value="Genomic_DNA"/>
</dbReference>